<dbReference type="AlphaFoldDB" id="A0A409XDJ3"/>
<sequence>MVFINTAKPTGLFVVVTTCILSAQTRLEARVSLIGELSKQAISILNNFQAALAEVSVVFYDDVNLLGASFSPAEILPGVCQTLPGNWLDRAESLEIGPGYTCNFYVYAGCEGVGQQLSGTVDALSITSIPPLYNNIESFSCNKQIS</sequence>
<proteinExistence type="predicted"/>
<name>A0A409XDJ3_PSICY</name>
<reference evidence="1 2" key="1">
    <citation type="journal article" date="2018" name="Evol. Lett.">
        <title>Horizontal gene cluster transfer increased hallucinogenic mushroom diversity.</title>
        <authorList>
            <person name="Reynolds H.T."/>
            <person name="Vijayakumar V."/>
            <person name="Gluck-Thaler E."/>
            <person name="Korotkin H.B."/>
            <person name="Matheny P.B."/>
            <person name="Slot J.C."/>
        </authorList>
    </citation>
    <scope>NUCLEOTIDE SEQUENCE [LARGE SCALE GENOMIC DNA]</scope>
    <source>
        <strain evidence="1 2">2631</strain>
    </source>
</reference>
<dbReference type="EMBL" id="NHYD01001998">
    <property type="protein sequence ID" value="PPQ88858.1"/>
    <property type="molecule type" value="Genomic_DNA"/>
</dbReference>
<dbReference type="Gene3D" id="2.60.20.10">
    <property type="entry name" value="Crystallins"/>
    <property type="match status" value="1"/>
</dbReference>
<protein>
    <submittedName>
        <fullName evidence="1">Uncharacterized protein</fullName>
    </submittedName>
</protein>
<dbReference type="OrthoDB" id="2982805at2759"/>
<evidence type="ECO:0000313" key="1">
    <source>
        <dbReference type="EMBL" id="PPQ88858.1"/>
    </source>
</evidence>
<dbReference type="Proteomes" id="UP000283269">
    <property type="component" value="Unassembled WGS sequence"/>
</dbReference>
<keyword evidence="2" id="KW-1185">Reference proteome</keyword>
<comment type="caution">
    <text evidence="1">The sequence shown here is derived from an EMBL/GenBank/DDBJ whole genome shotgun (WGS) entry which is preliminary data.</text>
</comment>
<dbReference type="InParanoid" id="A0A409XDJ3"/>
<evidence type="ECO:0000313" key="2">
    <source>
        <dbReference type="Proteomes" id="UP000283269"/>
    </source>
</evidence>
<accession>A0A409XDJ3</accession>
<organism evidence="1 2">
    <name type="scientific">Psilocybe cyanescens</name>
    <dbReference type="NCBI Taxonomy" id="93625"/>
    <lineage>
        <taxon>Eukaryota</taxon>
        <taxon>Fungi</taxon>
        <taxon>Dikarya</taxon>
        <taxon>Basidiomycota</taxon>
        <taxon>Agaricomycotina</taxon>
        <taxon>Agaricomycetes</taxon>
        <taxon>Agaricomycetidae</taxon>
        <taxon>Agaricales</taxon>
        <taxon>Agaricineae</taxon>
        <taxon>Strophariaceae</taxon>
        <taxon>Psilocybe</taxon>
    </lineage>
</organism>
<gene>
    <name evidence="1" type="ORF">CVT25_009584</name>
</gene>